<dbReference type="Proteomes" id="UP000295444">
    <property type="component" value="Unassembled WGS sequence"/>
</dbReference>
<name>A0A4R6S8X6_LABRH</name>
<comment type="caution">
    <text evidence="1">The sequence shown here is derived from an EMBL/GenBank/DDBJ whole genome shotgun (WGS) entry which is preliminary data.</text>
</comment>
<dbReference type="RefSeq" id="WP_133851715.1">
    <property type="nucleotide sequence ID" value="NZ_SNXZ01000004.1"/>
</dbReference>
<proteinExistence type="predicted"/>
<keyword evidence="2" id="KW-1185">Reference proteome</keyword>
<evidence type="ECO:0000313" key="1">
    <source>
        <dbReference type="EMBL" id="TDP96352.1"/>
    </source>
</evidence>
<sequence>MSSSDYGQITTIVHKLQELSSLLNPVKVVQIVVEVIHQVATPPPGDAGALEALAGAYRTAADAISPVAADVRKLGNDHLPQSWSGGAAREATAVLGATADAIDRAPGVFRTAATTLHELSTEVKDQQKRHDDLHQALYDAWHDATHVGGLPIPDPTALGDLVNKVRELITGCIGVYNDALQSADKATMVFNDLAGQARAAAAVDSGLAPDDAVVLAAKVVSVNGMGDGYDDGILTTAQLADAGKKMAAMSPEDRAKFDQLLANAGSDTERAWLLKGLSAGHNVTELSAFADKIRGKDENWLNEHLSLIDRGGPGAQNRFGDRVNQFDDYTCGTTSLIVSHAETDPLYALSLTDGDPSKFDERFSAEQARVHDQTNTIWPEKLGTSPVGMADYMSKNTGTDYTWHLVDDTEQGNVSSNLRQAVGAADSGHPVPMLVGGATPRHYVLVTGHQGGNVMIFEPSSGQTIAVPESDFLNGKLSGSAGFDHVQAVVVPK</sequence>
<reference evidence="1 2" key="1">
    <citation type="submission" date="2019-03" db="EMBL/GenBank/DDBJ databases">
        <title>Genomic Encyclopedia of Type Strains, Phase IV (KMG-IV): sequencing the most valuable type-strain genomes for metagenomic binning, comparative biology and taxonomic classification.</title>
        <authorList>
            <person name="Goeker M."/>
        </authorList>
    </citation>
    <scope>NUCLEOTIDE SEQUENCE [LARGE SCALE GENOMIC DNA]</scope>
    <source>
        <strain evidence="1 2">DSM 45361</strain>
    </source>
</reference>
<dbReference type="EMBL" id="SNXZ01000004">
    <property type="protein sequence ID" value="TDP96352.1"/>
    <property type="molecule type" value="Genomic_DNA"/>
</dbReference>
<organism evidence="1 2">
    <name type="scientific">Labedaea rhizosphaerae</name>
    <dbReference type="NCBI Taxonomy" id="598644"/>
    <lineage>
        <taxon>Bacteria</taxon>
        <taxon>Bacillati</taxon>
        <taxon>Actinomycetota</taxon>
        <taxon>Actinomycetes</taxon>
        <taxon>Pseudonocardiales</taxon>
        <taxon>Pseudonocardiaceae</taxon>
        <taxon>Labedaea</taxon>
    </lineage>
</organism>
<gene>
    <name evidence="1" type="ORF">EV186_104337</name>
</gene>
<protein>
    <submittedName>
        <fullName evidence="1">Uncharacterized protein</fullName>
    </submittedName>
</protein>
<dbReference type="AlphaFoldDB" id="A0A4R6S8X6"/>
<accession>A0A4R6S8X6</accession>
<evidence type="ECO:0000313" key="2">
    <source>
        <dbReference type="Proteomes" id="UP000295444"/>
    </source>
</evidence>
<dbReference type="OrthoDB" id="4512149at2"/>